<dbReference type="SUPFAM" id="SSF57603">
    <property type="entry name" value="FnI-like domain"/>
    <property type="match status" value="2"/>
</dbReference>
<dbReference type="AlphaFoldDB" id="A0A1Y1NGF1"/>
<feature type="signal peptide" evidence="3">
    <location>
        <begin position="1"/>
        <end position="18"/>
    </location>
</feature>
<dbReference type="PROSITE" id="PS51252">
    <property type="entry name" value="ANTISTASIN"/>
    <property type="match status" value="1"/>
</dbReference>
<feature type="transmembrane region" description="Helical" evidence="2">
    <location>
        <begin position="394"/>
        <end position="414"/>
    </location>
</feature>
<dbReference type="InterPro" id="IPR052624">
    <property type="entry name" value="CRIM1"/>
</dbReference>
<dbReference type="GO" id="GO:0005886">
    <property type="term" value="C:plasma membrane"/>
    <property type="evidence" value="ECO:0007669"/>
    <property type="project" value="TreeGrafter"/>
</dbReference>
<dbReference type="Gene3D" id="2.10.70.10">
    <property type="entry name" value="Complement Module, domain 1"/>
    <property type="match status" value="1"/>
</dbReference>
<sequence length="466" mass="51737">MIVLWLPVLCALIRNGNTQYDEHFEEACPPDSVKIEDVCKCDYTLCDKPPCQSTLVQVANLTDVPGSCCPTYTCEGCVEEDQIEGMCPCLPGAVLRSGRKCECAKQHYTLSNGTCECDVNKCELPDLCDERSVAVVEREDCCEKVKCIECPSDSYPTAYNNATLDDMCVCYPCPPHKCNGTQVHILRNARNVPGMCCDLYLCENACTVNGTLYSHGDSWSLGDTQCNCQNGVSVCSSITPSEMSRTCLVENKIYHHNETWIVDSCTNCTCVHGEPKCIAHMCDVLTSEAKCPPMSACRKVCENGFRLNKQGCEICKCKLVQNKTDRLDLLLQEYNLTEEELTNLVRSRAEAEDVQSTVDSSTSTSSTTTPSTTVCISDHTKTRGDCTYSCILEYGIPGFVVGAIFAGILLFTFLKCSEKNRQKYKMHYNYRPVGKEAALDKNLNISPIINSKNFELKSYNEKKNVI</sequence>
<evidence type="ECO:0000256" key="2">
    <source>
        <dbReference type="SAM" id="Phobius"/>
    </source>
</evidence>
<accession>A0A1Y1NGF1</accession>
<organism evidence="5">
    <name type="scientific">Photinus pyralis</name>
    <name type="common">Common eastern firefly</name>
    <name type="synonym">Lampyris pyralis</name>
    <dbReference type="NCBI Taxonomy" id="7054"/>
    <lineage>
        <taxon>Eukaryota</taxon>
        <taxon>Metazoa</taxon>
        <taxon>Ecdysozoa</taxon>
        <taxon>Arthropoda</taxon>
        <taxon>Hexapoda</taxon>
        <taxon>Insecta</taxon>
        <taxon>Pterygota</taxon>
        <taxon>Neoptera</taxon>
        <taxon>Endopterygota</taxon>
        <taxon>Coleoptera</taxon>
        <taxon>Polyphaga</taxon>
        <taxon>Elateriformia</taxon>
        <taxon>Elateroidea</taxon>
        <taxon>Lampyridae</taxon>
        <taxon>Lampyrinae</taxon>
        <taxon>Photinus</taxon>
    </lineage>
</organism>
<dbReference type="EMBL" id="GEZM01003709">
    <property type="protein sequence ID" value="JAV96618.1"/>
    <property type="molecule type" value="Transcribed_RNA"/>
</dbReference>
<evidence type="ECO:0000256" key="3">
    <source>
        <dbReference type="SAM" id="SignalP"/>
    </source>
</evidence>
<name>A0A1Y1NGF1_PHOPY</name>
<keyword evidence="2" id="KW-0472">Membrane</keyword>
<keyword evidence="3" id="KW-0732">Signal</keyword>
<proteinExistence type="predicted"/>
<keyword evidence="2" id="KW-1133">Transmembrane helix</keyword>
<dbReference type="InterPro" id="IPR004094">
    <property type="entry name" value="Antistasin-like"/>
</dbReference>
<dbReference type="PANTHER" id="PTHR46439">
    <property type="entry name" value="CYSTEINE-RICH MOTOR NEURON 1 PROTEIN"/>
    <property type="match status" value="1"/>
</dbReference>
<evidence type="ECO:0000259" key="4">
    <source>
        <dbReference type="PROSITE" id="PS51252"/>
    </source>
</evidence>
<protein>
    <recommendedName>
        <fullName evidence="4">Antistasin-like domain-containing protein</fullName>
    </recommendedName>
</protein>
<feature type="region of interest" description="Disordered" evidence="1">
    <location>
        <begin position="352"/>
        <end position="371"/>
    </location>
</feature>
<evidence type="ECO:0000313" key="5">
    <source>
        <dbReference type="EMBL" id="JAV96618.1"/>
    </source>
</evidence>
<dbReference type="PANTHER" id="PTHR46439:SF1">
    <property type="entry name" value="CYSTEINE-RICH MOTOR NEURON 1 PROTEIN"/>
    <property type="match status" value="1"/>
</dbReference>
<feature type="domain" description="Antistasin-like" evidence="4">
    <location>
        <begin position="291"/>
        <end position="317"/>
    </location>
</feature>
<evidence type="ECO:0000256" key="1">
    <source>
        <dbReference type="SAM" id="MobiDB-lite"/>
    </source>
</evidence>
<dbReference type="Pfam" id="PF02822">
    <property type="entry name" value="Antistasin"/>
    <property type="match status" value="1"/>
</dbReference>
<dbReference type="Gene3D" id="2.10.22.10">
    <property type="entry name" value="Antistasin, domain 1"/>
    <property type="match status" value="1"/>
</dbReference>
<feature type="compositionally biased region" description="Low complexity" evidence="1">
    <location>
        <begin position="356"/>
        <end position="371"/>
    </location>
</feature>
<keyword evidence="2" id="KW-0812">Transmembrane</keyword>
<reference evidence="5" key="1">
    <citation type="journal article" date="2016" name="Sci. Rep.">
        <title>Molecular characterization of firefly nuptial gifts: a multi-omics approach sheds light on postcopulatory sexual selection.</title>
        <authorList>
            <person name="Al-Wathiqui N."/>
            <person name="Fallon T.R."/>
            <person name="South A."/>
            <person name="Weng J.K."/>
            <person name="Lewis S.M."/>
        </authorList>
    </citation>
    <scope>NUCLEOTIDE SEQUENCE</scope>
</reference>
<feature type="chain" id="PRO_5013390617" description="Antistasin-like domain-containing protein" evidence="3">
    <location>
        <begin position="19"/>
        <end position="466"/>
    </location>
</feature>
<dbReference type="GO" id="GO:0004867">
    <property type="term" value="F:serine-type endopeptidase inhibitor activity"/>
    <property type="evidence" value="ECO:0007669"/>
    <property type="project" value="InterPro"/>
</dbReference>